<name>A0A0N0X8U4_PSESX</name>
<dbReference type="Pfam" id="PF07690">
    <property type="entry name" value="MFS_1"/>
    <property type="match status" value="1"/>
</dbReference>
<protein>
    <submittedName>
        <fullName evidence="6">Arabinose efflux permease</fullName>
    </submittedName>
</protein>
<dbReference type="Proteomes" id="UP000037891">
    <property type="component" value="Unassembled WGS sequence"/>
</dbReference>
<accession>A0A0N0X8U4</accession>
<feature type="transmembrane region" description="Helical" evidence="4">
    <location>
        <begin position="376"/>
        <end position="398"/>
    </location>
</feature>
<dbReference type="PROSITE" id="PS50850">
    <property type="entry name" value="MFS"/>
    <property type="match status" value="1"/>
</dbReference>
<dbReference type="PATRIC" id="fig|81035.3.peg.258"/>
<feature type="domain" description="Major facilitator superfamily (MFS) profile" evidence="5">
    <location>
        <begin position="16"/>
        <end position="407"/>
    </location>
</feature>
<reference evidence="6 7" key="1">
    <citation type="submission" date="2015-07" db="EMBL/GenBank/DDBJ databases">
        <authorList>
            <person name="Noorani M."/>
        </authorList>
    </citation>
    <scope>NUCLEOTIDE SEQUENCE [LARGE SCALE GENOMIC DNA]</scope>
    <source>
        <strain evidence="6 7">0788_9</strain>
    </source>
</reference>
<organism evidence="6 7">
    <name type="scientific">Pseudomonas syringae pv. cilantro</name>
    <dbReference type="NCBI Taxonomy" id="81035"/>
    <lineage>
        <taxon>Bacteria</taxon>
        <taxon>Pseudomonadati</taxon>
        <taxon>Pseudomonadota</taxon>
        <taxon>Gammaproteobacteria</taxon>
        <taxon>Pseudomonadales</taxon>
        <taxon>Pseudomonadaceae</taxon>
        <taxon>Pseudomonas</taxon>
        <taxon>Pseudomonas syringae</taxon>
    </lineage>
</organism>
<feature type="transmembrane region" description="Helical" evidence="4">
    <location>
        <begin position="287"/>
        <end position="306"/>
    </location>
</feature>
<dbReference type="RefSeq" id="WP_054086945.1">
    <property type="nucleotide sequence ID" value="NZ_LGLN01000067.1"/>
</dbReference>
<evidence type="ECO:0000313" key="7">
    <source>
        <dbReference type="Proteomes" id="UP000037891"/>
    </source>
</evidence>
<evidence type="ECO:0000256" key="2">
    <source>
        <dbReference type="ARBA" id="ARBA00022989"/>
    </source>
</evidence>
<evidence type="ECO:0000259" key="5">
    <source>
        <dbReference type="PROSITE" id="PS50850"/>
    </source>
</evidence>
<evidence type="ECO:0000256" key="1">
    <source>
        <dbReference type="ARBA" id="ARBA00022692"/>
    </source>
</evidence>
<dbReference type="AlphaFoldDB" id="A0A0N0X8U4"/>
<comment type="caution">
    <text evidence="6">The sequence shown here is derived from an EMBL/GenBank/DDBJ whole genome shotgun (WGS) entry which is preliminary data.</text>
</comment>
<dbReference type="InterPro" id="IPR020846">
    <property type="entry name" value="MFS_dom"/>
</dbReference>
<dbReference type="InterPro" id="IPR011701">
    <property type="entry name" value="MFS"/>
</dbReference>
<feature type="transmembrane region" description="Helical" evidence="4">
    <location>
        <begin position="169"/>
        <end position="189"/>
    </location>
</feature>
<keyword evidence="1 4" id="KW-0812">Transmembrane</keyword>
<dbReference type="Gene3D" id="1.20.1250.20">
    <property type="entry name" value="MFS general substrate transporter like domains"/>
    <property type="match status" value="2"/>
</dbReference>
<keyword evidence="3 4" id="KW-0472">Membrane</keyword>
<dbReference type="GO" id="GO:0022857">
    <property type="term" value="F:transmembrane transporter activity"/>
    <property type="evidence" value="ECO:0007669"/>
    <property type="project" value="InterPro"/>
</dbReference>
<dbReference type="PANTHER" id="PTHR23537">
    <property type="match status" value="1"/>
</dbReference>
<dbReference type="PROSITE" id="PS51257">
    <property type="entry name" value="PROKAR_LIPOPROTEIN"/>
    <property type="match status" value="1"/>
</dbReference>
<dbReference type="InterPro" id="IPR010645">
    <property type="entry name" value="MFS_4"/>
</dbReference>
<keyword evidence="2 4" id="KW-1133">Transmembrane helix</keyword>
<dbReference type="PANTHER" id="PTHR23537:SF1">
    <property type="entry name" value="SUGAR TRANSPORTER"/>
    <property type="match status" value="1"/>
</dbReference>
<evidence type="ECO:0000313" key="6">
    <source>
        <dbReference type="EMBL" id="KPC27718.1"/>
    </source>
</evidence>
<feature type="transmembrane region" description="Helical" evidence="4">
    <location>
        <begin position="312"/>
        <end position="335"/>
    </location>
</feature>
<feature type="transmembrane region" description="Helical" evidence="4">
    <location>
        <begin position="83"/>
        <end position="104"/>
    </location>
</feature>
<dbReference type="EMBL" id="LGLN01000067">
    <property type="protein sequence ID" value="KPC27718.1"/>
    <property type="molecule type" value="Genomic_DNA"/>
</dbReference>
<feature type="transmembrane region" description="Helical" evidence="4">
    <location>
        <begin position="347"/>
        <end position="370"/>
    </location>
</feature>
<evidence type="ECO:0000256" key="3">
    <source>
        <dbReference type="ARBA" id="ARBA00023136"/>
    </source>
</evidence>
<proteinExistence type="predicted"/>
<gene>
    <name evidence="6" type="ORF">ABJ99_0215</name>
</gene>
<evidence type="ECO:0000256" key="4">
    <source>
        <dbReference type="SAM" id="Phobius"/>
    </source>
</evidence>
<feature type="transmembrane region" description="Helical" evidence="4">
    <location>
        <begin position="140"/>
        <end position="163"/>
    </location>
</feature>
<dbReference type="GO" id="GO:0005886">
    <property type="term" value="C:plasma membrane"/>
    <property type="evidence" value="ECO:0007669"/>
    <property type="project" value="TreeGrafter"/>
</dbReference>
<reference evidence="6 7" key="2">
    <citation type="submission" date="2015-10" db="EMBL/GenBank/DDBJ databases">
        <title>Comparative genomics and high-throughput reverse genetic screens identify a new phytobacterial MAMP and an Arabidopsis receptor required for immune elicitation.</title>
        <authorList>
            <person name="Mott G.A."/>
            <person name="Thakur S."/>
            <person name="Wang P.W."/>
            <person name="Desveaux D."/>
            <person name="Guttman D.S."/>
        </authorList>
    </citation>
    <scope>NUCLEOTIDE SEQUENCE [LARGE SCALE GENOMIC DNA]</scope>
    <source>
        <strain evidence="6 7">0788_9</strain>
    </source>
</reference>
<sequence length="411" mass="43642">MPSAKKLPARSIGLLALVFTACNATTHGFSIFLYSALLPEIRQVFELDYRQAAAIAALLQLFYMGASIASGIAAAWISPRSMVLLTIALSPLLLALAVVTPWVMPFALCLALVSACAVANWNAIAALATEVIPASHRSRVLGLASSGAAFAICLNGVLIASLQGISLKHFWLMCAGLTLIVTLLTFWALPPLRAERIDRHRHAPSLRRVLGQWLQLCLKQPVALQILLLSAFIGLISGPFLNFLSAFASERLGADAQTTGALWTLIGIGGVVGGLLLGSLADRWGALRVMVSSIGAFGIAMLALLWQPGMGVTWLVAGLFAVFYFPVWGLMAAYLGARLDPVQSLQVVSLSMVGFGLGSATGNGLCGWLLQATGQFALVHGWILCWVAASLLLLGLMARRQRSEPTLSEQL</sequence>
<feature type="transmembrane region" description="Helical" evidence="4">
    <location>
        <begin position="52"/>
        <end position="76"/>
    </location>
</feature>
<feature type="transmembrane region" description="Helical" evidence="4">
    <location>
        <begin position="222"/>
        <end position="241"/>
    </location>
</feature>
<dbReference type="SUPFAM" id="SSF103473">
    <property type="entry name" value="MFS general substrate transporter"/>
    <property type="match status" value="1"/>
</dbReference>
<feature type="transmembrane region" description="Helical" evidence="4">
    <location>
        <begin position="110"/>
        <end position="128"/>
    </location>
</feature>
<dbReference type="InterPro" id="IPR036259">
    <property type="entry name" value="MFS_trans_sf"/>
</dbReference>
<feature type="transmembrane region" description="Helical" evidence="4">
    <location>
        <begin position="261"/>
        <end position="280"/>
    </location>
</feature>